<dbReference type="InterPro" id="IPR002133">
    <property type="entry name" value="S-AdoMet_synthetase"/>
</dbReference>
<comment type="function">
    <text evidence="10">Catalyzes the formation of S-adenosylmethionine (AdoMet) from methionine and ATP. The overall synthetic reaction is composed of two sequential steps, AdoMet formation and the subsequent tripolyphosphate hydrolysis which occurs prior to release of AdoMet from the enzyme.</text>
</comment>
<evidence type="ECO:0000256" key="10">
    <source>
        <dbReference type="HAMAP-Rule" id="MF_00086"/>
    </source>
</evidence>
<organism evidence="16 17">
    <name type="scientific">Faecalicatena orotica</name>
    <dbReference type="NCBI Taxonomy" id="1544"/>
    <lineage>
        <taxon>Bacteria</taxon>
        <taxon>Bacillati</taxon>
        <taxon>Bacillota</taxon>
        <taxon>Clostridia</taxon>
        <taxon>Lachnospirales</taxon>
        <taxon>Lachnospiraceae</taxon>
        <taxon>Faecalicatena</taxon>
    </lineage>
</organism>
<keyword evidence="5 10" id="KW-0479">Metal-binding</keyword>
<evidence type="ECO:0000313" key="16">
    <source>
        <dbReference type="EMBL" id="PWJ27650.1"/>
    </source>
</evidence>
<comment type="cofactor">
    <cofactor evidence="10">
        <name>K(+)</name>
        <dbReference type="ChEBI" id="CHEBI:29103"/>
    </cofactor>
    <text evidence="10">Binds 1 potassium ion per subunit.</text>
</comment>
<evidence type="ECO:0000256" key="2">
    <source>
        <dbReference type="ARBA" id="ARBA00009685"/>
    </source>
</evidence>
<feature type="binding site" description="in other chain" evidence="10">
    <location>
        <begin position="232"/>
        <end position="234"/>
    </location>
    <ligand>
        <name>ATP</name>
        <dbReference type="ChEBI" id="CHEBI:30616"/>
        <note>ligand shared between two neighboring subunits</note>
    </ligand>
</feature>
<comment type="caution">
    <text evidence="16">The sequence shown here is derived from an EMBL/GenBank/DDBJ whole genome shotgun (WGS) entry which is preliminary data.</text>
</comment>
<keyword evidence="6 10" id="KW-0547">Nucleotide-binding</keyword>
<dbReference type="EC" id="2.5.1.6" evidence="10"/>
<evidence type="ECO:0000259" key="13">
    <source>
        <dbReference type="Pfam" id="PF00438"/>
    </source>
</evidence>
<protein>
    <recommendedName>
        <fullName evidence="10">S-adenosylmethionine synthase</fullName>
        <shortName evidence="10">AdoMet synthase</shortName>
        <ecNumber evidence="10">2.5.1.6</ecNumber>
    </recommendedName>
    <alternativeName>
        <fullName evidence="10">MAT</fullName>
    </alternativeName>
    <alternativeName>
        <fullName evidence="10">Methionine adenosyltransferase</fullName>
    </alternativeName>
</protein>
<dbReference type="AlphaFoldDB" id="A0A2Y9BGU8"/>
<keyword evidence="8 10" id="KW-0460">Magnesium</keyword>
<dbReference type="InterPro" id="IPR022628">
    <property type="entry name" value="S-AdoMet_synt_N"/>
</dbReference>
<dbReference type="SUPFAM" id="SSF55973">
    <property type="entry name" value="S-adenosylmethionine synthetase"/>
    <property type="match status" value="3"/>
</dbReference>
<feature type="binding site" description="in other chain" evidence="10">
    <location>
        <position position="113"/>
    </location>
    <ligand>
        <name>L-methionine</name>
        <dbReference type="ChEBI" id="CHEBI:57844"/>
        <note>ligand shared between two neighboring subunits</note>
    </ligand>
</feature>
<comment type="subunit">
    <text evidence="10">Homotetramer; dimer of dimers.</text>
</comment>
<dbReference type="GO" id="GO:0005737">
    <property type="term" value="C:cytoplasm"/>
    <property type="evidence" value="ECO:0007669"/>
    <property type="project" value="UniProtKB-SubCell"/>
</dbReference>
<keyword evidence="7 10" id="KW-0067">ATP-binding</keyword>
<dbReference type="GO" id="GO:0006730">
    <property type="term" value="P:one-carbon metabolic process"/>
    <property type="evidence" value="ECO:0007669"/>
    <property type="project" value="UniProtKB-KW"/>
</dbReference>
<dbReference type="InterPro" id="IPR022636">
    <property type="entry name" value="S-AdoMet_synthetase_sfam"/>
</dbReference>
<dbReference type="FunFam" id="3.30.300.10:FF:000003">
    <property type="entry name" value="S-adenosylmethionine synthase"/>
    <property type="match status" value="1"/>
</dbReference>
<dbReference type="PROSITE" id="PS00376">
    <property type="entry name" value="ADOMET_SYNTHASE_1"/>
    <property type="match status" value="1"/>
</dbReference>
<evidence type="ECO:0000256" key="5">
    <source>
        <dbReference type="ARBA" id="ARBA00022723"/>
    </source>
</evidence>
<evidence type="ECO:0000256" key="12">
    <source>
        <dbReference type="RuleBase" id="RU004462"/>
    </source>
</evidence>
<sequence>MRYKQSASCGLFSLFIEEIFCEQGRQSQRERADSDVLVVYYTKRTADGPDISEGRNDMEKLLFTSESVTEGHPDKMCDQISDAILDALLKEDPMSRVACETCTTTGLVMVMGEITTNAYVDIQKLVRDTVREIGYTRGKFGFDADTCGVITAIDEQSADIALGVDKALEAKENKMSDDEIEAIGAGDQGMMFGYATDETEEYMPYPIAMAHKLARRLTEIRKDGTLPYLRPDGKTQVTVEYDENGVPARLEAVVLSTQHDPEVTQEQIHEDIRKYVFDEILPSEMIDENTKFFINPTGRFVIGGPHGDSGLTGRKIIVDTYGGMARHGGGAFSGKDCTKVDRSAAYAARYAAKNIVAAGLAKKCEIQLSYAIGVAQPTSINVDTFGTGNVSEEKLIEIIRENFDLRPAGIIKMLDLRRPIYKQTAAYGHFGRNDLNLPWEKLDKVDALRKYL</sequence>
<comment type="subcellular location">
    <subcellularLocation>
        <location evidence="10 11">Cytoplasm</location>
    </subcellularLocation>
</comment>
<accession>A0A2Y9BGU8</accession>
<dbReference type="Pfam" id="PF00438">
    <property type="entry name" value="S-AdoMet_synt_N"/>
    <property type="match status" value="1"/>
</dbReference>
<dbReference type="Proteomes" id="UP000245845">
    <property type="component" value="Unassembled WGS sequence"/>
</dbReference>
<dbReference type="PANTHER" id="PTHR11964">
    <property type="entry name" value="S-ADENOSYLMETHIONINE SYNTHETASE"/>
    <property type="match status" value="1"/>
</dbReference>
<keyword evidence="3 10" id="KW-0554">One-carbon metabolism</keyword>
<dbReference type="InterPro" id="IPR022629">
    <property type="entry name" value="S-AdoMet_synt_central"/>
</dbReference>
<comment type="pathway">
    <text evidence="1 10">Amino-acid biosynthesis; S-adenosyl-L-methionine biosynthesis; S-adenosyl-L-methionine from L-methionine: step 1/1.</text>
</comment>
<evidence type="ECO:0000256" key="7">
    <source>
        <dbReference type="ARBA" id="ARBA00022840"/>
    </source>
</evidence>
<keyword evidence="17" id="KW-1185">Reference proteome</keyword>
<dbReference type="GO" id="GO:0006556">
    <property type="term" value="P:S-adenosylmethionine biosynthetic process"/>
    <property type="evidence" value="ECO:0007669"/>
    <property type="project" value="UniProtKB-UniRule"/>
</dbReference>
<dbReference type="NCBIfam" id="TIGR01034">
    <property type="entry name" value="metK"/>
    <property type="match status" value="1"/>
</dbReference>
<dbReference type="FunFam" id="3.30.300.10:FF:000004">
    <property type="entry name" value="S-adenosylmethionine synthase"/>
    <property type="match status" value="1"/>
</dbReference>
<feature type="binding site" evidence="10">
    <location>
        <position position="335"/>
    </location>
    <ligand>
        <name>ATP</name>
        <dbReference type="ChEBI" id="CHEBI:30616"/>
        <note>ligand shared between two neighboring subunits</note>
    </ligand>
</feature>
<evidence type="ECO:0000256" key="9">
    <source>
        <dbReference type="ARBA" id="ARBA00022958"/>
    </source>
</evidence>
<feature type="binding site" evidence="10">
    <location>
        <position position="308"/>
    </location>
    <ligand>
        <name>ATP</name>
        <dbReference type="ChEBI" id="CHEBI:30616"/>
        <note>ligand shared between two neighboring subunits</note>
    </ligand>
</feature>
<feature type="binding site" evidence="10">
    <location>
        <position position="331"/>
    </location>
    <ligand>
        <name>ATP</name>
        <dbReference type="ChEBI" id="CHEBI:30616"/>
        <note>ligand shared between two neighboring subunits</note>
    </ligand>
</feature>
<dbReference type="Gene3D" id="3.30.300.10">
    <property type="match status" value="3"/>
</dbReference>
<feature type="binding site" evidence="10">
    <location>
        <position position="100"/>
    </location>
    <ligand>
        <name>K(+)</name>
        <dbReference type="ChEBI" id="CHEBI:29103"/>
    </ligand>
</feature>
<evidence type="ECO:0000256" key="8">
    <source>
        <dbReference type="ARBA" id="ARBA00022842"/>
    </source>
</evidence>
<name>A0A2Y9BGU8_9FIRM</name>
<feature type="binding site" description="in other chain" evidence="10">
    <location>
        <position position="339"/>
    </location>
    <ligand>
        <name>L-methionine</name>
        <dbReference type="ChEBI" id="CHEBI:57844"/>
        <note>ligand shared between two neighboring subunits</note>
    </ligand>
</feature>
<comment type="cofactor">
    <cofactor evidence="10">
        <name>Mg(2+)</name>
        <dbReference type="ChEBI" id="CHEBI:18420"/>
    </cofactor>
    <text evidence="10">Binds 2 divalent ions per subunit.</text>
</comment>
<dbReference type="InterPro" id="IPR022630">
    <property type="entry name" value="S-AdoMet_synt_C"/>
</dbReference>
<feature type="domain" description="S-adenosylmethionine synthetase N-terminal" evidence="13">
    <location>
        <begin position="61"/>
        <end position="158"/>
    </location>
</feature>
<dbReference type="EMBL" id="QGDL01000011">
    <property type="protein sequence ID" value="PWJ27650.1"/>
    <property type="molecule type" value="Genomic_DNA"/>
</dbReference>
<evidence type="ECO:0000256" key="6">
    <source>
        <dbReference type="ARBA" id="ARBA00022741"/>
    </source>
</evidence>
<feature type="domain" description="S-adenosylmethionine synthetase C-terminal" evidence="15">
    <location>
        <begin position="302"/>
        <end position="441"/>
    </location>
</feature>
<dbReference type="GO" id="GO:0005524">
    <property type="term" value="F:ATP binding"/>
    <property type="evidence" value="ECO:0007669"/>
    <property type="project" value="UniProtKB-UniRule"/>
</dbReference>
<dbReference type="UniPathway" id="UPA00315">
    <property type="reaction ID" value="UER00080"/>
</dbReference>
<keyword evidence="4 10" id="KW-0808">Transferase</keyword>
<feature type="binding site" description="in other chain" evidence="10">
    <location>
        <begin position="299"/>
        <end position="300"/>
    </location>
    <ligand>
        <name>ATP</name>
        <dbReference type="ChEBI" id="CHEBI:30616"/>
        <note>ligand shared between two neighboring subunits</note>
    </ligand>
</feature>
<dbReference type="InterPro" id="IPR022631">
    <property type="entry name" value="ADOMET_SYNTHASE_CS"/>
</dbReference>
<dbReference type="Pfam" id="PF02773">
    <property type="entry name" value="S-AdoMet_synt_C"/>
    <property type="match status" value="1"/>
</dbReference>
<evidence type="ECO:0000313" key="17">
    <source>
        <dbReference type="Proteomes" id="UP000245845"/>
    </source>
</evidence>
<feature type="binding site" description="in other chain" evidence="10">
    <location>
        <position position="72"/>
    </location>
    <ligand>
        <name>ATP</name>
        <dbReference type="ChEBI" id="CHEBI:30616"/>
        <note>ligand shared between two neighboring subunits</note>
    </ligand>
</feature>
<feature type="region of interest" description="Flexible loop" evidence="10">
    <location>
        <begin position="156"/>
        <end position="166"/>
    </location>
</feature>
<keyword evidence="9 10" id="KW-0630">Potassium</keyword>
<proteinExistence type="inferred from homology"/>
<evidence type="ECO:0000256" key="3">
    <source>
        <dbReference type="ARBA" id="ARBA00022563"/>
    </source>
</evidence>
<dbReference type="GO" id="GO:0004478">
    <property type="term" value="F:methionine adenosyltransferase activity"/>
    <property type="evidence" value="ECO:0007669"/>
    <property type="project" value="UniProtKB-UniRule"/>
</dbReference>
<reference evidence="16 17" key="1">
    <citation type="submission" date="2018-05" db="EMBL/GenBank/DDBJ databases">
        <title>The Hungate 1000. A catalogue of reference genomes from the rumen microbiome.</title>
        <authorList>
            <person name="Kelly W."/>
        </authorList>
    </citation>
    <scope>NUCLEOTIDE SEQUENCE [LARGE SCALE GENOMIC DNA]</scope>
    <source>
        <strain evidence="16 17">NLAE-zl-C242</strain>
    </source>
</reference>
<feature type="binding site" description="in other chain" evidence="10">
    <location>
        <position position="156"/>
    </location>
    <ligand>
        <name>L-methionine</name>
        <dbReference type="ChEBI" id="CHEBI:57844"/>
        <note>ligand shared between two neighboring subunits</note>
    </ligand>
</feature>
<dbReference type="PROSITE" id="PS00377">
    <property type="entry name" value="ADOMET_SYNTHASE_2"/>
    <property type="match status" value="1"/>
</dbReference>
<keyword evidence="10" id="KW-0963">Cytoplasm</keyword>
<gene>
    <name evidence="10" type="primary">metK</name>
    <name evidence="16" type="ORF">A8806_11185</name>
</gene>
<dbReference type="HAMAP" id="MF_00086">
    <property type="entry name" value="S_AdoMet_synth1"/>
    <property type="match status" value="1"/>
</dbReference>
<feature type="binding site" evidence="10">
    <location>
        <position position="74"/>
    </location>
    <ligand>
        <name>Mg(2+)</name>
        <dbReference type="ChEBI" id="CHEBI:18420"/>
    </ligand>
</feature>
<dbReference type="GO" id="GO:0000287">
    <property type="term" value="F:magnesium ion binding"/>
    <property type="evidence" value="ECO:0007669"/>
    <property type="project" value="UniProtKB-UniRule"/>
</dbReference>
<comment type="similarity">
    <text evidence="2 10 12">Belongs to the AdoMet synthase family.</text>
</comment>
<feature type="binding site" evidence="10">
    <location>
        <position position="308"/>
    </location>
    <ligand>
        <name>L-methionine</name>
        <dbReference type="ChEBI" id="CHEBI:57844"/>
        <note>ligand shared between two neighboring subunits</note>
    </ligand>
</feature>
<dbReference type="Pfam" id="PF02772">
    <property type="entry name" value="S-AdoMet_synt_M"/>
    <property type="match status" value="1"/>
</dbReference>
<evidence type="ECO:0000256" key="4">
    <source>
        <dbReference type="ARBA" id="ARBA00022679"/>
    </source>
</evidence>
<evidence type="ECO:0000259" key="15">
    <source>
        <dbReference type="Pfam" id="PF02773"/>
    </source>
</evidence>
<evidence type="ECO:0000256" key="11">
    <source>
        <dbReference type="RuleBase" id="RU000542"/>
    </source>
</evidence>
<dbReference type="CDD" id="cd18079">
    <property type="entry name" value="S-AdoMet_synt"/>
    <property type="match status" value="1"/>
</dbReference>
<comment type="catalytic activity">
    <reaction evidence="10">
        <text>L-methionine + ATP + H2O = S-adenosyl-L-methionine + phosphate + diphosphate</text>
        <dbReference type="Rhea" id="RHEA:21080"/>
        <dbReference type="ChEBI" id="CHEBI:15377"/>
        <dbReference type="ChEBI" id="CHEBI:30616"/>
        <dbReference type="ChEBI" id="CHEBI:33019"/>
        <dbReference type="ChEBI" id="CHEBI:43474"/>
        <dbReference type="ChEBI" id="CHEBI:57844"/>
        <dbReference type="ChEBI" id="CHEBI:59789"/>
        <dbReference type="EC" id="2.5.1.6"/>
    </reaction>
</comment>
<evidence type="ECO:0000256" key="1">
    <source>
        <dbReference type="ARBA" id="ARBA00005224"/>
    </source>
</evidence>
<evidence type="ECO:0000259" key="14">
    <source>
        <dbReference type="Pfam" id="PF02772"/>
    </source>
</evidence>
<feature type="domain" description="S-adenosylmethionine synthetase central" evidence="14">
    <location>
        <begin position="183"/>
        <end position="300"/>
    </location>
</feature>
<feature type="binding site" description="in other chain" evidence="10">
    <location>
        <begin position="314"/>
        <end position="315"/>
    </location>
    <ligand>
        <name>ATP</name>
        <dbReference type="ChEBI" id="CHEBI:30616"/>
        <note>ligand shared between two neighboring subunits</note>
    </ligand>
</feature>